<evidence type="ECO:0000256" key="28">
    <source>
        <dbReference type="SAM" id="MobiDB-lite"/>
    </source>
</evidence>
<evidence type="ECO:0000313" key="33">
    <source>
        <dbReference type="EMBL" id="AHE99353.1"/>
    </source>
</evidence>
<dbReference type="PANTHER" id="PTHR32282">
    <property type="entry name" value="BINDING PROTEIN TRANSPEPTIDASE, PUTATIVE-RELATED"/>
    <property type="match status" value="1"/>
</dbReference>
<keyword evidence="16" id="KW-0133">Cell shape</keyword>
<gene>
    <name evidence="33" type="ORF">THITH_14900</name>
</gene>
<feature type="domain" description="Penicillin-binding protein OB-like" evidence="32">
    <location>
        <begin position="320"/>
        <end position="420"/>
    </location>
</feature>
<feature type="transmembrane region" description="Helical" evidence="29">
    <location>
        <begin position="7"/>
        <end position="33"/>
    </location>
</feature>
<keyword evidence="19 29" id="KW-1133">Transmembrane helix</keyword>
<feature type="region of interest" description="Disordered" evidence="28">
    <location>
        <begin position="749"/>
        <end position="802"/>
    </location>
</feature>
<dbReference type="STRING" id="713585.THITH_14900"/>
<dbReference type="GO" id="GO:0008658">
    <property type="term" value="F:penicillin binding"/>
    <property type="evidence" value="ECO:0007669"/>
    <property type="project" value="InterPro"/>
</dbReference>
<dbReference type="InterPro" id="IPR001460">
    <property type="entry name" value="PCN-bd_Tpept"/>
</dbReference>
<keyword evidence="17" id="KW-0735">Signal-anchor</keyword>
<evidence type="ECO:0000256" key="12">
    <source>
        <dbReference type="ARBA" id="ARBA00022676"/>
    </source>
</evidence>
<evidence type="ECO:0000259" key="32">
    <source>
        <dbReference type="Pfam" id="PF17092"/>
    </source>
</evidence>
<sequence>MPVVIRVILALFTLAMGGALAAAAAVFGLYLYYSPTLPAVDSLREVRLQTPLQIYTEDGKLIGEFAEQRREPVPIEAMPERLLQAFVAAEDERFYRHHGVDPVGLLRAGINLFSTGERTQGGSTITMQLARNFFLTRERTYERKIREIFLAVQIEQELSKEQILELYLNKIYLGQRAYGVAAAARVYFDRPLEELDLDQIAILAGLPKAPSTTNPVTSPERATIRRNYVLRRMLQLEWITPEEHAAALARPVLSQRHVTPTEVDAHWVAESARQIVVNLWGDEAYTRGLKVYTTIDSEAQEAANRALRDGLAAYDRRHGYRGPEMRLEETVTADDGARLEALRGLGVSGRRLVPAIVLQADGQGLEVDALGRGNIRLSRETLNWAIGQQGRVSDRFRRGDVIRIERTGDDGWRLSQRPEVSGALVAQAPQDGAILALAGGFDFFENRFDRALQAERQPGSAFKSIIYALALQQGMPPSSTLVDAPLVLGDPALGAEWRPENYSRSFRGPTPMREALASSRNLASIRLLNSLGVRQVHEDLARFGLNVEQHPRNLSMALGTGTLTPIELNNAYALFANGGKLTTPWLIGRIEDGDGSLLYQAATPRSCPEPCVEPAGQHLELKTGRTPLHFAEPVPMLDPGVAWQMSEMLKGVIQSGTGRRAQELGRTDLGGKTGTTNSYRDAWFAGFNADIVATAWIGYDDNSELGSGESGGRAALPIWTGFMQQALADRPAAPVPRPDDLVEVVLLPETGQRTRDDDPRGQREWLLPAQIPESTARSPDPAEPEADDGGMPGIGAQPEFIF</sequence>
<dbReference type="Pfam" id="PF00905">
    <property type="entry name" value="Transpeptidase"/>
    <property type="match status" value="1"/>
</dbReference>
<dbReference type="GO" id="GO:0030288">
    <property type="term" value="C:outer membrane-bounded periplasmic space"/>
    <property type="evidence" value="ECO:0007669"/>
    <property type="project" value="TreeGrafter"/>
</dbReference>
<evidence type="ECO:0000259" key="31">
    <source>
        <dbReference type="Pfam" id="PF00912"/>
    </source>
</evidence>
<comment type="subcellular location">
    <subcellularLocation>
        <location evidence="2">Cell inner membrane</location>
        <topology evidence="2">Single-pass type II membrane protein</topology>
    </subcellularLocation>
</comment>
<evidence type="ECO:0000256" key="24">
    <source>
        <dbReference type="ARBA" id="ARBA00034000"/>
    </source>
</evidence>
<evidence type="ECO:0000256" key="26">
    <source>
        <dbReference type="ARBA" id="ARBA00049902"/>
    </source>
</evidence>
<evidence type="ECO:0000256" key="20">
    <source>
        <dbReference type="ARBA" id="ARBA00023136"/>
    </source>
</evidence>
<dbReference type="OrthoDB" id="9766909at2"/>
<dbReference type="AlphaFoldDB" id="W0DQT4"/>
<dbReference type="InterPro" id="IPR023346">
    <property type="entry name" value="Lysozyme-like_dom_sf"/>
</dbReference>
<name>W0DQT4_9GAMM</name>
<evidence type="ECO:0000256" key="5">
    <source>
        <dbReference type="ARBA" id="ARBA00007739"/>
    </source>
</evidence>
<keyword evidence="13" id="KW-0808">Transferase</keyword>
<comment type="similarity">
    <text evidence="5">In the N-terminal section; belongs to the glycosyltransferase 51 family.</text>
</comment>
<evidence type="ECO:0000313" key="34">
    <source>
        <dbReference type="Proteomes" id="UP000005289"/>
    </source>
</evidence>
<dbReference type="HOGENOM" id="CLU_006354_2_4_6"/>
<protein>
    <recommendedName>
        <fullName evidence="7">Penicillin-binding protein 1A</fullName>
        <ecNumber evidence="25">2.4.99.28</ecNumber>
        <ecNumber evidence="6">3.4.16.4</ecNumber>
    </recommendedName>
</protein>
<dbReference type="GO" id="GO:0046677">
    <property type="term" value="P:response to antibiotic"/>
    <property type="evidence" value="ECO:0007669"/>
    <property type="project" value="UniProtKB-KW"/>
</dbReference>
<evidence type="ECO:0000256" key="16">
    <source>
        <dbReference type="ARBA" id="ARBA00022960"/>
    </source>
</evidence>
<evidence type="ECO:0000256" key="10">
    <source>
        <dbReference type="ARBA" id="ARBA00022645"/>
    </source>
</evidence>
<evidence type="ECO:0000256" key="1">
    <source>
        <dbReference type="ARBA" id="ARBA00002624"/>
    </source>
</evidence>
<dbReference type="GO" id="GO:0009252">
    <property type="term" value="P:peptidoglycan biosynthetic process"/>
    <property type="evidence" value="ECO:0007669"/>
    <property type="project" value="UniProtKB-UniPathway"/>
</dbReference>
<comment type="similarity">
    <text evidence="4">In the C-terminal section; belongs to the transpeptidase family.</text>
</comment>
<evidence type="ECO:0000256" key="18">
    <source>
        <dbReference type="ARBA" id="ARBA00022984"/>
    </source>
</evidence>
<keyword evidence="14 29" id="KW-0812">Transmembrane</keyword>
<evidence type="ECO:0000256" key="25">
    <source>
        <dbReference type="ARBA" id="ARBA00044770"/>
    </source>
</evidence>
<dbReference type="RefSeq" id="WP_006747105.1">
    <property type="nucleotide sequence ID" value="NZ_CP007029.1"/>
</dbReference>
<evidence type="ECO:0000256" key="7">
    <source>
        <dbReference type="ARBA" id="ARBA00018638"/>
    </source>
</evidence>
<organism evidence="33 34">
    <name type="scientific">Thioalkalivibrio paradoxus ARh 1</name>
    <dbReference type="NCBI Taxonomy" id="713585"/>
    <lineage>
        <taxon>Bacteria</taxon>
        <taxon>Pseudomonadati</taxon>
        <taxon>Pseudomonadota</taxon>
        <taxon>Gammaproteobacteria</taxon>
        <taxon>Chromatiales</taxon>
        <taxon>Ectothiorhodospiraceae</taxon>
        <taxon>Thioalkalivibrio</taxon>
    </lineage>
</organism>
<dbReference type="EMBL" id="CP007029">
    <property type="protein sequence ID" value="AHE99353.1"/>
    <property type="molecule type" value="Genomic_DNA"/>
</dbReference>
<feature type="compositionally biased region" description="Basic and acidic residues" evidence="28">
    <location>
        <begin position="752"/>
        <end position="763"/>
    </location>
</feature>
<keyword evidence="21" id="KW-0046">Antibiotic resistance</keyword>
<evidence type="ECO:0000256" key="6">
    <source>
        <dbReference type="ARBA" id="ARBA00012448"/>
    </source>
</evidence>
<evidence type="ECO:0000256" key="9">
    <source>
        <dbReference type="ARBA" id="ARBA00022519"/>
    </source>
</evidence>
<dbReference type="KEGG" id="tti:THITH_14900"/>
<reference evidence="33 34" key="1">
    <citation type="submission" date="2013-12" db="EMBL/GenBank/DDBJ databases">
        <authorList>
            <consortium name="DOE Joint Genome Institute"/>
            <person name="Muyzer G."/>
            <person name="Huntemann M."/>
            <person name="Han J."/>
            <person name="Chen A."/>
            <person name="Kyrpides N."/>
            <person name="Mavromatis K."/>
            <person name="Markowitz V."/>
            <person name="Palaniappan K."/>
            <person name="Ivanova N."/>
            <person name="Schaumberg A."/>
            <person name="Pati A."/>
            <person name="Liolios K."/>
            <person name="Nordberg H.P."/>
            <person name="Cantor M.N."/>
            <person name="Hua S.X."/>
            <person name="Woyke T."/>
        </authorList>
    </citation>
    <scope>NUCLEOTIDE SEQUENCE [LARGE SCALE GENOMIC DNA]</scope>
    <source>
        <strain evidence="33 34">ARh 1</strain>
    </source>
</reference>
<keyword evidence="18" id="KW-0573">Peptidoglycan synthesis</keyword>
<comment type="pathway">
    <text evidence="3">Cell wall biogenesis; peptidoglycan biosynthesis.</text>
</comment>
<dbReference type="GO" id="GO:0009002">
    <property type="term" value="F:serine-type D-Ala-D-Ala carboxypeptidase activity"/>
    <property type="evidence" value="ECO:0007669"/>
    <property type="project" value="UniProtKB-EC"/>
</dbReference>
<dbReference type="EC" id="3.4.16.4" evidence="6"/>
<keyword evidence="11" id="KW-0645">Protease</keyword>
<dbReference type="Gene3D" id="3.40.710.10">
    <property type="entry name" value="DD-peptidase/beta-lactamase superfamily"/>
    <property type="match status" value="2"/>
</dbReference>
<comment type="catalytic activity">
    <reaction evidence="26">
        <text>[GlcNAc-(1-&gt;4)-Mur2Ac(oyl-L-Ala-gamma-D-Glu-L-Lys-D-Ala-D-Ala)](n)-di-trans,octa-cis-undecaprenyl diphosphate + beta-D-GlcNAc-(1-&gt;4)-Mur2Ac(oyl-L-Ala-gamma-D-Glu-L-Lys-D-Ala-D-Ala)-di-trans,octa-cis-undecaprenyl diphosphate = [GlcNAc-(1-&gt;4)-Mur2Ac(oyl-L-Ala-gamma-D-Glu-L-Lys-D-Ala-D-Ala)](n+1)-di-trans,octa-cis-undecaprenyl diphosphate + di-trans,octa-cis-undecaprenyl diphosphate + H(+)</text>
        <dbReference type="Rhea" id="RHEA:23708"/>
        <dbReference type="Rhea" id="RHEA-COMP:9602"/>
        <dbReference type="Rhea" id="RHEA-COMP:9603"/>
        <dbReference type="ChEBI" id="CHEBI:15378"/>
        <dbReference type="ChEBI" id="CHEBI:58405"/>
        <dbReference type="ChEBI" id="CHEBI:60033"/>
        <dbReference type="ChEBI" id="CHEBI:78435"/>
        <dbReference type="EC" id="2.4.99.28"/>
    </reaction>
</comment>
<evidence type="ECO:0000256" key="17">
    <source>
        <dbReference type="ARBA" id="ARBA00022968"/>
    </source>
</evidence>
<evidence type="ECO:0000256" key="27">
    <source>
        <dbReference type="ARBA" id="ARBA00060592"/>
    </source>
</evidence>
<evidence type="ECO:0000256" key="11">
    <source>
        <dbReference type="ARBA" id="ARBA00022670"/>
    </source>
</evidence>
<dbReference type="Pfam" id="PF17092">
    <property type="entry name" value="PCB_OB"/>
    <property type="match status" value="1"/>
</dbReference>
<dbReference type="NCBIfam" id="TIGR02074">
    <property type="entry name" value="PBP_1a_fam"/>
    <property type="match status" value="1"/>
</dbReference>
<evidence type="ECO:0000256" key="8">
    <source>
        <dbReference type="ARBA" id="ARBA00022475"/>
    </source>
</evidence>
<dbReference type="Gene3D" id="1.10.3810.10">
    <property type="entry name" value="Biosynthetic peptidoglycan transglycosylase-like"/>
    <property type="match status" value="1"/>
</dbReference>
<dbReference type="GO" id="GO:0008955">
    <property type="term" value="F:peptidoglycan glycosyltransferase activity"/>
    <property type="evidence" value="ECO:0007669"/>
    <property type="project" value="UniProtKB-EC"/>
</dbReference>
<keyword evidence="22" id="KW-0511">Multifunctional enzyme</keyword>
<comment type="catalytic activity">
    <reaction evidence="24">
        <text>Preferential cleavage: (Ac)2-L-Lys-D-Ala-|-D-Ala. Also transpeptidation of peptidyl-alanyl moieties that are N-acyl substituents of D-alanine.</text>
        <dbReference type="EC" id="3.4.16.4"/>
    </reaction>
</comment>
<dbReference type="InterPro" id="IPR012338">
    <property type="entry name" value="Beta-lactam/transpept-like"/>
</dbReference>
<dbReference type="SUPFAM" id="SSF56601">
    <property type="entry name" value="beta-lactamase/transpeptidase-like"/>
    <property type="match status" value="1"/>
</dbReference>
<keyword evidence="12" id="KW-0328">Glycosyltransferase</keyword>
<keyword evidence="20 29" id="KW-0472">Membrane</keyword>
<keyword evidence="15" id="KW-0378">Hydrolase</keyword>
<evidence type="ECO:0000256" key="23">
    <source>
        <dbReference type="ARBA" id="ARBA00023316"/>
    </source>
</evidence>
<dbReference type="FunFam" id="1.10.3810.10:FF:000003">
    <property type="entry name" value="Penicillin-binding protein 1a"/>
    <property type="match status" value="1"/>
</dbReference>
<evidence type="ECO:0000256" key="15">
    <source>
        <dbReference type="ARBA" id="ARBA00022801"/>
    </source>
</evidence>
<proteinExistence type="inferred from homology"/>
<dbReference type="GO" id="GO:0005886">
    <property type="term" value="C:plasma membrane"/>
    <property type="evidence" value="ECO:0007669"/>
    <property type="project" value="UniProtKB-SubCell"/>
</dbReference>
<dbReference type="EC" id="2.4.99.28" evidence="25"/>
<dbReference type="InterPro" id="IPR031376">
    <property type="entry name" value="PCB_OB"/>
</dbReference>
<keyword evidence="23" id="KW-0961">Cell wall biogenesis/degradation</keyword>
<dbReference type="SUPFAM" id="SSF53955">
    <property type="entry name" value="Lysozyme-like"/>
    <property type="match status" value="1"/>
</dbReference>
<comment type="pathway">
    <text evidence="27">Glycan biosynthesis.</text>
</comment>
<evidence type="ECO:0000259" key="30">
    <source>
        <dbReference type="Pfam" id="PF00905"/>
    </source>
</evidence>
<keyword evidence="8" id="KW-1003">Cell membrane</keyword>
<evidence type="ECO:0000256" key="29">
    <source>
        <dbReference type="SAM" id="Phobius"/>
    </source>
</evidence>
<dbReference type="UniPathway" id="UPA00219"/>
<dbReference type="Proteomes" id="UP000005289">
    <property type="component" value="Chromosome"/>
</dbReference>
<evidence type="ECO:0000256" key="4">
    <source>
        <dbReference type="ARBA" id="ARBA00007090"/>
    </source>
</evidence>
<evidence type="ECO:0000256" key="3">
    <source>
        <dbReference type="ARBA" id="ARBA00004752"/>
    </source>
</evidence>
<evidence type="ECO:0000256" key="19">
    <source>
        <dbReference type="ARBA" id="ARBA00022989"/>
    </source>
</evidence>
<evidence type="ECO:0000256" key="14">
    <source>
        <dbReference type="ARBA" id="ARBA00022692"/>
    </source>
</evidence>
<comment type="function">
    <text evidence="1">Cell wall formation. Synthesis of cross-linked peptidoglycan from the lipid intermediates. The enzyme has a penicillin-insensitive transglycosylase N-terminal domain (formation of linear glycan strands) and a penicillin-sensitive transpeptidase C-terminal domain (cross-linking of the peptide subunits).</text>
</comment>
<evidence type="ECO:0000256" key="22">
    <source>
        <dbReference type="ARBA" id="ARBA00023268"/>
    </source>
</evidence>
<keyword evidence="9" id="KW-0997">Cell inner membrane</keyword>
<dbReference type="GO" id="GO:0071555">
    <property type="term" value="P:cell wall organization"/>
    <property type="evidence" value="ECO:0007669"/>
    <property type="project" value="UniProtKB-KW"/>
</dbReference>
<keyword evidence="10" id="KW-0121">Carboxypeptidase</keyword>
<dbReference type="GO" id="GO:0008360">
    <property type="term" value="P:regulation of cell shape"/>
    <property type="evidence" value="ECO:0007669"/>
    <property type="project" value="UniProtKB-KW"/>
</dbReference>
<keyword evidence="34" id="KW-1185">Reference proteome</keyword>
<feature type="domain" description="Penicillin-binding protein transpeptidase" evidence="30">
    <location>
        <begin position="422"/>
        <end position="689"/>
    </location>
</feature>
<accession>W0DQT4</accession>
<dbReference type="PANTHER" id="PTHR32282:SF27">
    <property type="entry name" value="PENICILLIN-BINDING PROTEIN 1A"/>
    <property type="match status" value="1"/>
</dbReference>
<dbReference type="GO" id="GO:0006508">
    <property type="term" value="P:proteolysis"/>
    <property type="evidence" value="ECO:0007669"/>
    <property type="project" value="UniProtKB-KW"/>
</dbReference>
<feature type="domain" description="Glycosyl transferase family 51" evidence="31">
    <location>
        <begin position="58"/>
        <end position="233"/>
    </location>
</feature>
<evidence type="ECO:0000256" key="13">
    <source>
        <dbReference type="ARBA" id="ARBA00022679"/>
    </source>
</evidence>
<dbReference type="InterPro" id="IPR036950">
    <property type="entry name" value="PBP_transglycosylase"/>
</dbReference>
<dbReference type="InterPro" id="IPR001264">
    <property type="entry name" value="Glyco_trans_51"/>
</dbReference>
<evidence type="ECO:0000256" key="21">
    <source>
        <dbReference type="ARBA" id="ARBA00023251"/>
    </source>
</evidence>
<dbReference type="InterPro" id="IPR050396">
    <property type="entry name" value="Glycosyltr_51/Transpeptidase"/>
</dbReference>
<dbReference type="Pfam" id="PF00912">
    <property type="entry name" value="Transgly"/>
    <property type="match status" value="1"/>
</dbReference>
<evidence type="ECO:0000256" key="2">
    <source>
        <dbReference type="ARBA" id="ARBA00004249"/>
    </source>
</evidence>